<evidence type="ECO:0000256" key="10">
    <source>
        <dbReference type="RuleBase" id="RU004519"/>
    </source>
</evidence>
<evidence type="ECO:0000256" key="7">
    <source>
        <dbReference type="RuleBase" id="RU004106"/>
    </source>
</evidence>
<evidence type="ECO:0000256" key="9">
    <source>
        <dbReference type="RuleBase" id="RU004517"/>
    </source>
</evidence>
<reference evidence="11 12" key="1">
    <citation type="submission" date="2019-06" db="EMBL/GenBank/DDBJ databases">
        <authorList>
            <person name="Lee I."/>
            <person name="Jang G.I."/>
            <person name="Hwang C.Y."/>
        </authorList>
    </citation>
    <scope>NUCLEOTIDE SEQUENCE [LARGE SCALE GENOMIC DNA]</scope>
    <source>
        <strain evidence="11 12">PAMC 28131</strain>
    </source>
</reference>
<dbReference type="UniPathway" id="UPA00049">
    <property type="reaction ID" value="UER00062"/>
</dbReference>
<keyword evidence="3 9" id="KW-0032">Aminotransferase</keyword>
<dbReference type="NCBIfam" id="TIGR01123">
    <property type="entry name" value="ilvE_II"/>
    <property type="match status" value="1"/>
</dbReference>
<sequence length="347" mass="37409">MLPQPTVEQALAAFTLPEKLGFGRISAPVMFSATYEKGEWSEGRLIPFGPIELMPNARSIQFAESVFEGMKAYRVPPARPHLFRPLDNAGRFARSATRVGMPAVPESLFLAGLDAVASACADFIPTRSGSSLYLRPTLFSTEGGYDVVNSGAFRFLVLASPSEPYSSGPMRVRIERDDVRAARGGVGAAKTGGNYAAAMRATTRAVADGCTVSLWLDPQQRQTIEELSGMNIFAVIDGEIHTPVLSDSILPGITRDSVLRLAAHSGYRTVERPMPIAELLADIAANRCSELFASGTAAIINPIESLLDADGRQHRPGASAVALRLRQSLLDIQEGRAQDPFGWIHRL</sequence>
<evidence type="ECO:0000256" key="3">
    <source>
        <dbReference type="ARBA" id="ARBA00022576"/>
    </source>
</evidence>
<dbReference type="Pfam" id="PF01063">
    <property type="entry name" value="Aminotran_4"/>
    <property type="match status" value="1"/>
</dbReference>
<dbReference type="GO" id="GO:0052656">
    <property type="term" value="F:L-isoleucine-2-oxoglutarate transaminase activity"/>
    <property type="evidence" value="ECO:0007669"/>
    <property type="project" value="RHEA"/>
</dbReference>
<evidence type="ECO:0000256" key="6">
    <source>
        <dbReference type="PIRSR" id="PIRSR006468-1"/>
    </source>
</evidence>
<dbReference type="GO" id="GO:0009098">
    <property type="term" value="P:L-leucine biosynthetic process"/>
    <property type="evidence" value="ECO:0007669"/>
    <property type="project" value="UniProtKB-UniPathway"/>
</dbReference>
<dbReference type="Gene3D" id="3.20.10.10">
    <property type="entry name" value="D-amino Acid Aminotransferase, subunit A, domain 2"/>
    <property type="match status" value="1"/>
</dbReference>
<name>A0A501XWR3_9SPHN</name>
<dbReference type="GO" id="GO:0009097">
    <property type="term" value="P:isoleucine biosynthetic process"/>
    <property type="evidence" value="ECO:0007669"/>
    <property type="project" value="UniProtKB-UniPathway"/>
</dbReference>
<evidence type="ECO:0000313" key="12">
    <source>
        <dbReference type="Proteomes" id="UP000319897"/>
    </source>
</evidence>
<dbReference type="GO" id="GO:0052654">
    <property type="term" value="F:L-leucine-2-oxoglutarate transaminase activity"/>
    <property type="evidence" value="ECO:0007669"/>
    <property type="project" value="RHEA"/>
</dbReference>
<comment type="catalytic activity">
    <reaction evidence="9">
        <text>L-leucine + 2-oxoglutarate = 4-methyl-2-oxopentanoate + L-glutamate</text>
        <dbReference type="Rhea" id="RHEA:18321"/>
        <dbReference type="ChEBI" id="CHEBI:16810"/>
        <dbReference type="ChEBI" id="CHEBI:17865"/>
        <dbReference type="ChEBI" id="CHEBI:29985"/>
        <dbReference type="ChEBI" id="CHEBI:57427"/>
        <dbReference type="EC" id="2.6.1.42"/>
    </reaction>
</comment>
<dbReference type="EC" id="2.6.1.42" evidence="9"/>
<dbReference type="PROSITE" id="PS00770">
    <property type="entry name" value="AA_TRANSFER_CLASS_4"/>
    <property type="match status" value="1"/>
</dbReference>
<comment type="catalytic activity">
    <reaction evidence="9">
        <text>L-isoleucine + 2-oxoglutarate = (S)-3-methyl-2-oxopentanoate + L-glutamate</text>
        <dbReference type="Rhea" id="RHEA:24801"/>
        <dbReference type="ChEBI" id="CHEBI:16810"/>
        <dbReference type="ChEBI" id="CHEBI:29985"/>
        <dbReference type="ChEBI" id="CHEBI:35146"/>
        <dbReference type="ChEBI" id="CHEBI:58045"/>
        <dbReference type="EC" id="2.6.1.42"/>
    </reaction>
</comment>
<dbReference type="EMBL" id="VFSU01000004">
    <property type="protein sequence ID" value="TPE64945.1"/>
    <property type="molecule type" value="Genomic_DNA"/>
</dbReference>
<dbReference type="NCBIfam" id="NF009897">
    <property type="entry name" value="PRK13357.1"/>
    <property type="match status" value="1"/>
</dbReference>
<evidence type="ECO:0000256" key="4">
    <source>
        <dbReference type="ARBA" id="ARBA00022679"/>
    </source>
</evidence>
<keyword evidence="4 9" id="KW-0808">Transferase</keyword>
<keyword evidence="5 8" id="KW-0663">Pyridoxal phosphate</keyword>
<organism evidence="11 12">
    <name type="scientific">Sandaracinobacter neustonicus</name>
    <dbReference type="NCBI Taxonomy" id="1715348"/>
    <lineage>
        <taxon>Bacteria</taxon>
        <taxon>Pseudomonadati</taxon>
        <taxon>Pseudomonadota</taxon>
        <taxon>Alphaproteobacteria</taxon>
        <taxon>Sphingomonadales</taxon>
        <taxon>Sphingosinicellaceae</taxon>
        <taxon>Sandaracinobacter</taxon>
    </lineage>
</organism>
<dbReference type="AlphaFoldDB" id="A0A501XWR3"/>
<keyword evidence="12" id="KW-1185">Reference proteome</keyword>
<dbReference type="Proteomes" id="UP000319897">
    <property type="component" value="Unassembled WGS sequence"/>
</dbReference>
<dbReference type="InterPro" id="IPR036038">
    <property type="entry name" value="Aminotransferase-like"/>
</dbReference>
<dbReference type="GO" id="GO:0009099">
    <property type="term" value="P:L-valine biosynthetic process"/>
    <property type="evidence" value="ECO:0007669"/>
    <property type="project" value="UniProtKB-UniPathway"/>
</dbReference>
<proteinExistence type="inferred from homology"/>
<comment type="pathway">
    <text evidence="10">Amino-acid biosynthesis; L-isoleucine biosynthesis; L-isoleucine from 2-oxobutanoate: step 4/4.</text>
</comment>
<dbReference type="InterPro" id="IPR001544">
    <property type="entry name" value="Aminotrans_IV"/>
</dbReference>
<keyword evidence="9" id="KW-0028">Amino-acid biosynthesis</keyword>
<comment type="caution">
    <text evidence="11">The sequence shown here is derived from an EMBL/GenBank/DDBJ whole genome shotgun (WGS) entry which is preliminary data.</text>
</comment>
<dbReference type="PANTHER" id="PTHR42825">
    <property type="entry name" value="AMINO ACID AMINOTRANSFERASE"/>
    <property type="match status" value="1"/>
</dbReference>
<evidence type="ECO:0000256" key="5">
    <source>
        <dbReference type="ARBA" id="ARBA00022898"/>
    </source>
</evidence>
<dbReference type="InterPro" id="IPR043131">
    <property type="entry name" value="BCAT-like_N"/>
</dbReference>
<dbReference type="UniPathway" id="UPA00047">
    <property type="reaction ID" value="UER00058"/>
</dbReference>
<dbReference type="GO" id="GO:0052655">
    <property type="term" value="F:L-valine-2-oxoglutarate transaminase activity"/>
    <property type="evidence" value="ECO:0007669"/>
    <property type="project" value="RHEA"/>
</dbReference>
<accession>A0A501XWR3</accession>
<feature type="modified residue" description="N6-(pyridoxal phosphate)lysine" evidence="6">
    <location>
        <position position="190"/>
    </location>
</feature>
<comment type="cofactor">
    <cofactor evidence="1 8">
        <name>pyridoxal 5'-phosphate</name>
        <dbReference type="ChEBI" id="CHEBI:597326"/>
    </cofactor>
</comment>
<gene>
    <name evidence="11" type="ORF">FJQ54_00425</name>
</gene>
<keyword evidence="9" id="KW-0100">Branched-chain amino acid biosynthesis</keyword>
<dbReference type="InterPro" id="IPR018300">
    <property type="entry name" value="Aminotrans_IV_CS"/>
</dbReference>
<dbReference type="InterPro" id="IPR005786">
    <property type="entry name" value="B_amino_transII"/>
</dbReference>
<dbReference type="PIRSF" id="PIRSF006468">
    <property type="entry name" value="BCAT1"/>
    <property type="match status" value="1"/>
</dbReference>
<evidence type="ECO:0000256" key="2">
    <source>
        <dbReference type="ARBA" id="ARBA00009320"/>
    </source>
</evidence>
<comment type="pathway">
    <text evidence="10">Amino-acid biosynthesis; L-leucine biosynthesis; L-leucine from 3-methyl-2-oxobutanoate: step 4/4.</text>
</comment>
<dbReference type="InterPro" id="IPR043132">
    <property type="entry name" value="BCAT-like_C"/>
</dbReference>
<evidence type="ECO:0000256" key="8">
    <source>
        <dbReference type="RuleBase" id="RU004516"/>
    </source>
</evidence>
<dbReference type="OrthoDB" id="21319at2"/>
<evidence type="ECO:0000313" key="11">
    <source>
        <dbReference type="EMBL" id="TPE64945.1"/>
    </source>
</evidence>
<dbReference type="RefSeq" id="WP_140926262.1">
    <property type="nucleotide sequence ID" value="NZ_VFSU01000004.1"/>
</dbReference>
<protein>
    <recommendedName>
        <fullName evidence="9">Branched-chain-amino-acid aminotransferase</fullName>
        <ecNumber evidence="9">2.6.1.42</ecNumber>
    </recommendedName>
</protein>
<dbReference type="PANTHER" id="PTHR42825:SF2">
    <property type="entry name" value="BRANCHED-CHAIN-AMINO-ACID AMINOTRANSFERASE 3, CHLOROPLASTIC-RELATED"/>
    <property type="match status" value="1"/>
</dbReference>
<comment type="similarity">
    <text evidence="2 7">Belongs to the class-IV pyridoxal-phosphate-dependent aminotransferase family.</text>
</comment>
<dbReference type="UniPathway" id="UPA00048">
    <property type="reaction ID" value="UER00073"/>
</dbReference>
<dbReference type="SUPFAM" id="SSF56752">
    <property type="entry name" value="D-aminoacid aminotransferase-like PLP-dependent enzymes"/>
    <property type="match status" value="1"/>
</dbReference>
<comment type="catalytic activity">
    <reaction evidence="9">
        <text>L-valine + 2-oxoglutarate = 3-methyl-2-oxobutanoate + L-glutamate</text>
        <dbReference type="Rhea" id="RHEA:24813"/>
        <dbReference type="ChEBI" id="CHEBI:11851"/>
        <dbReference type="ChEBI" id="CHEBI:16810"/>
        <dbReference type="ChEBI" id="CHEBI:29985"/>
        <dbReference type="ChEBI" id="CHEBI:57762"/>
        <dbReference type="EC" id="2.6.1.42"/>
    </reaction>
</comment>
<evidence type="ECO:0000256" key="1">
    <source>
        <dbReference type="ARBA" id="ARBA00001933"/>
    </source>
</evidence>
<comment type="pathway">
    <text evidence="10">Amino-acid biosynthesis; L-valine biosynthesis; L-valine from pyruvate: step 4/4.</text>
</comment>
<dbReference type="Gene3D" id="3.30.470.10">
    <property type="match status" value="1"/>
</dbReference>